<accession>A0A9X4MB07</accession>
<reference evidence="1" key="1">
    <citation type="submission" date="2019-05" db="EMBL/GenBank/DDBJ databases">
        <title>Whole genome sequencing of Pseudanabaena catenata USMAC16.</title>
        <authorList>
            <person name="Khan Z."/>
            <person name="Omar W.M."/>
            <person name="Convey P."/>
            <person name="Merican F."/>
            <person name="Najimudin N."/>
        </authorList>
    </citation>
    <scope>NUCLEOTIDE SEQUENCE</scope>
    <source>
        <strain evidence="1">USMAC16</strain>
    </source>
</reference>
<evidence type="ECO:0000313" key="2">
    <source>
        <dbReference type="Proteomes" id="UP001152872"/>
    </source>
</evidence>
<dbReference type="EMBL" id="VBTY01000153">
    <property type="protein sequence ID" value="MDG3496097.1"/>
    <property type="molecule type" value="Genomic_DNA"/>
</dbReference>
<keyword evidence="2" id="KW-1185">Reference proteome</keyword>
<proteinExistence type="predicted"/>
<dbReference type="Proteomes" id="UP001152872">
    <property type="component" value="Unassembled WGS sequence"/>
</dbReference>
<name>A0A9X4MB07_9CYAN</name>
<dbReference type="RefSeq" id="WP_009628259.1">
    <property type="nucleotide sequence ID" value="NZ_VBTY01000153.1"/>
</dbReference>
<sequence>MVNNPSKDVIGEAPEVDPSKFNASEVAAIADRLERDDYTNAFESLNDWHILRSLAFKGSELAEPYRHLLDLEAFDEC</sequence>
<dbReference type="Pfam" id="PF10742">
    <property type="entry name" value="DUF2555"/>
    <property type="match status" value="1"/>
</dbReference>
<dbReference type="InterPro" id="IPR019678">
    <property type="entry name" value="DUF2555"/>
</dbReference>
<evidence type="ECO:0000313" key="1">
    <source>
        <dbReference type="EMBL" id="MDG3496097.1"/>
    </source>
</evidence>
<organism evidence="1 2">
    <name type="scientific">Pseudanabaena catenata USMAC16</name>
    <dbReference type="NCBI Taxonomy" id="1855837"/>
    <lineage>
        <taxon>Bacteria</taxon>
        <taxon>Bacillati</taxon>
        <taxon>Cyanobacteriota</taxon>
        <taxon>Cyanophyceae</taxon>
        <taxon>Pseudanabaenales</taxon>
        <taxon>Pseudanabaenaceae</taxon>
        <taxon>Pseudanabaena</taxon>
    </lineage>
</organism>
<comment type="caution">
    <text evidence="1">The sequence shown here is derived from an EMBL/GenBank/DDBJ whole genome shotgun (WGS) entry which is preliminary data.</text>
</comment>
<protein>
    <submittedName>
        <fullName evidence="1">DUF2555 domain-containing protein</fullName>
    </submittedName>
</protein>
<gene>
    <name evidence="1" type="ORF">FEV09_16240</name>
</gene>
<dbReference type="AlphaFoldDB" id="A0A9X4MB07"/>